<feature type="signal peptide" evidence="1">
    <location>
        <begin position="1"/>
        <end position="17"/>
    </location>
</feature>
<gene>
    <name evidence="2" type="ORF">DSM106972_019260</name>
</gene>
<evidence type="ECO:0000313" key="3">
    <source>
        <dbReference type="Proteomes" id="UP000271624"/>
    </source>
</evidence>
<proteinExistence type="predicted"/>
<evidence type="ECO:0000313" key="2">
    <source>
        <dbReference type="EMBL" id="RUT07666.1"/>
    </source>
</evidence>
<keyword evidence="1" id="KW-0732">Signal</keyword>
<dbReference type="Proteomes" id="UP000271624">
    <property type="component" value="Unassembled WGS sequence"/>
</dbReference>
<keyword evidence="3" id="KW-1185">Reference proteome</keyword>
<feature type="chain" id="PRO_5019051312" description="DUF4352 domain-containing protein" evidence="1">
    <location>
        <begin position="18"/>
        <end position="175"/>
    </location>
</feature>
<dbReference type="AlphaFoldDB" id="A0A433VNI9"/>
<dbReference type="OrthoDB" id="511008at2"/>
<dbReference type="EMBL" id="RSCL01000004">
    <property type="protein sequence ID" value="RUT07666.1"/>
    <property type="molecule type" value="Genomic_DNA"/>
</dbReference>
<reference evidence="2" key="2">
    <citation type="journal article" date="2019" name="Genome Biol. Evol.">
        <title>Day and night: Metabolic profiles and evolutionary relationships of six axenic non-marine cyanobacteria.</title>
        <authorList>
            <person name="Will S.E."/>
            <person name="Henke P."/>
            <person name="Boedeker C."/>
            <person name="Huang S."/>
            <person name="Brinkmann H."/>
            <person name="Rohde M."/>
            <person name="Jarek M."/>
            <person name="Friedl T."/>
            <person name="Seufert S."/>
            <person name="Schumacher M."/>
            <person name="Overmann J."/>
            <person name="Neumann-Schaal M."/>
            <person name="Petersen J."/>
        </authorList>
    </citation>
    <scope>NUCLEOTIDE SEQUENCE [LARGE SCALE GENOMIC DNA]</scope>
    <source>
        <strain evidence="2">PCC 7102</strain>
    </source>
</reference>
<accession>A0A433VNI9</accession>
<comment type="caution">
    <text evidence="2">The sequence shown here is derived from an EMBL/GenBank/DDBJ whole genome shotgun (WGS) entry which is preliminary data.</text>
</comment>
<evidence type="ECO:0008006" key="4">
    <source>
        <dbReference type="Google" id="ProtNLM"/>
    </source>
</evidence>
<organism evidence="2 3">
    <name type="scientific">Dulcicalothrix desertica PCC 7102</name>
    <dbReference type="NCBI Taxonomy" id="232991"/>
    <lineage>
        <taxon>Bacteria</taxon>
        <taxon>Bacillati</taxon>
        <taxon>Cyanobacteriota</taxon>
        <taxon>Cyanophyceae</taxon>
        <taxon>Nostocales</taxon>
        <taxon>Calotrichaceae</taxon>
        <taxon>Dulcicalothrix</taxon>
    </lineage>
</organism>
<dbReference type="RefSeq" id="WP_127080543.1">
    <property type="nucleotide sequence ID" value="NZ_RSCL01000004.1"/>
</dbReference>
<sequence length="175" mass="19260">MYAKSLIAIVSSLIAIAYTVPGATQNAPEQSATTRQVDRRFNISFEPRPCQRSSSTRVTCDVIVTNFTDTHRQISFGAGYDSYQTRLVDTDGNVYTAGSLQFNQYQRASERALIELAPGVPTRLAFNFRVPQTISNLSVLDLGYRVTGRIDTTARLSLPNIGTITSNSAQKKSDK</sequence>
<protein>
    <recommendedName>
        <fullName evidence="4">DUF4352 domain-containing protein</fullName>
    </recommendedName>
</protein>
<reference evidence="2" key="1">
    <citation type="submission" date="2018-12" db="EMBL/GenBank/DDBJ databases">
        <authorList>
            <person name="Will S."/>
            <person name="Neumann-Schaal M."/>
            <person name="Henke P."/>
        </authorList>
    </citation>
    <scope>NUCLEOTIDE SEQUENCE</scope>
    <source>
        <strain evidence="2">PCC 7102</strain>
    </source>
</reference>
<name>A0A433VNI9_9CYAN</name>
<evidence type="ECO:0000256" key="1">
    <source>
        <dbReference type="SAM" id="SignalP"/>
    </source>
</evidence>